<dbReference type="OrthoDB" id="5817901at2759"/>
<dbReference type="AlphaFoldDB" id="A0A1S0TTV9"/>
<name>A0A1S0TTV9_LOALO</name>
<gene>
    <name evidence="1" type="ORF">LOAG_08464</name>
</gene>
<protein>
    <submittedName>
        <fullName evidence="1">Uncharacterized protein</fullName>
    </submittedName>
</protein>
<evidence type="ECO:0000313" key="1">
    <source>
        <dbReference type="EMBL" id="EFO20026.1"/>
    </source>
</evidence>
<dbReference type="GeneID" id="9945892"/>
<dbReference type="InParanoid" id="A0A1S0TTV9"/>
<dbReference type="CTD" id="9945892"/>
<sequence length="104" mass="12055">MYMSSEGQALFINYAPRGQSYCDDDFRVHAYQDNSFSHPLQQTYNNGRKLFSKFQTKIKAALCSNKIHVHTPTAYSGDDCLSREWTEVTQKLVHFARNNREENG</sequence>
<dbReference type="EMBL" id="JH712184">
    <property type="protein sequence ID" value="EFO20026.1"/>
    <property type="molecule type" value="Genomic_DNA"/>
</dbReference>
<dbReference type="KEGG" id="loa:LOAG_08464"/>
<proteinExistence type="predicted"/>
<accession>A0A1S0TTV9</accession>
<reference evidence="1" key="1">
    <citation type="submission" date="2012-04" db="EMBL/GenBank/DDBJ databases">
        <title>The Genome Sequence of Loa loa.</title>
        <authorList>
            <consortium name="The Broad Institute Genome Sequencing Platform"/>
            <consortium name="Broad Institute Genome Sequencing Center for Infectious Disease"/>
            <person name="Nutman T.B."/>
            <person name="Fink D.L."/>
            <person name="Russ C."/>
            <person name="Young S."/>
            <person name="Zeng Q."/>
            <person name="Gargeya S."/>
            <person name="Alvarado L."/>
            <person name="Berlin A."/>
            <person name="Chapman S.B."/>
            <person name="Chen Z."/>
            <person name="Freedman E."/>
            <person name="Gellesch M."/>
            <person name="Goldberg J."/>
            <person name="Griggs A."/>
            <person name="Gujja S."/>
            <person name="Heilman E.R."/>
            <person name="Heiman D."/>
            <person name="Howarth C."/>
            <person name="Mehta T."/>
            <person name="Neiman D."/>
            <person name="Pearson M."/>
            <person name="Roberts A."/>
            <person name="Saif S."/>
            <person name="Shea T."/>
            <person name="Shenoy N."/>
            <person name="Sisk P."/>
            <person name="Stolte C."/>
            <person name="Sykes S."/>
            <person name="White J."/>
            <person name="Yandava C."/>
            <person name="Haas B."/>
            <person name="Henn M.R."/>
            <person name="Nusbaum C."/>
            <person name="Birren B."/>
        </authorList>
    </citation>
    <scope>NUCLEOTIDE SEQUENCE [LARGE SCALE GENOMIC DNA]</scope>
</reference>
<organism evidence="1">
    <name type="scientific">Loa loa</name>
    <name type="common">Eye worm</name>
    <name type="synonym">Filaria loa</name>
    <dbReference type="NCBI Taxonomy" id="7209"/>
    <lineage>
        <taxon>Eukaryota</taxon>
        <taxon>Metazoa</taxon>
        <taxon>Ecdysozoa</taxon>
        <taxon>Nematoda</taxon>
        <taxon>Chromadorea</taxon>
        <taxon>Rhabditida</taxon>
        <taxon>Spirurina</taxon>
        <taxon>Spiruromorpha</taxon>
        <taxon>Filarioidea</taxon>
        <taxon>Onchocercidae</taxon>
        <taxon>Loa</taxon>
    </lineage>
</organism>
<dbReference type="RefSeq" id="XP_003144044.1">
    <property type="nucleotide sequence ID" value="XM_003143996.1"/>
</dbReference>